<protein>
    <submittedName>
        <fullName evidence="1">Uncharacterized protein</fullName>
    </submittedName>
</protein>
<organism evidence="1 2">
    <name type="scientific">Hoylesella saccharolytica F0055</name>
    <dbReference type="NCBI Taxonomy" id="1127699"/>
    <lineage>
        <taxon>Bacteria</taxon>
        <taxon>Pseudomonadati</taxon>
        <taxon>Bacteroidota</taxon>
        <taxon>Bacteroidia</taxon>
        <taxon>Bacteroidales</taxon>
        <taxon>Prevotellaceae</taxon>
        <taxon>Hoylesella</taxon>
    </lineage>
</organism>
<sequence length="53" mass="6319">MDDKGMMIKDEERAKKYLLNNQEATFWFSIAYKRACKSIGFGLQKHRFYNPKA</sequence>
<reference evidence="1 2" key="1">
    <citation type="submission" date="2012-05" db="EMBL/GenBank/DDBJ databases">
        <authorList>
            <person name="Weinstock G."/>
            <person name="Sodergren E."/>
            <person name="Lobos E.A."/>
            <person name="Fulton L."/>
            <person name="Fulton R."/>
            <person name="Courtney L."/>
            <person name="Fronick C."/>
            <person name="O'Laughlin M."/>
            <person name="Godfrey J."/>
            <person name="Wilson R.M."/>
            <person name="Miner T."/>
            <person name="Farmer C."/>
            <person name="Delehaunty K."/>
            <person name="Cordes M."/>
            <person name="Minx P."/>
            <person name="Tomlinson C."/>
            <person name="Chen J."/>
            <person name="Wollam A."/>
            <person name="Pepin K.H."/>
            <person name="Bhonagiri V."/>
            <person name="Zhang X."/>
            <person name="Suruliraj S."/>
            <person name="Warren W."/>
            <person name="Mitreva M."/>
            <person name="Mardis E.R."/>
            <person name="Wilson R.K."/>
        </authorList>
    </citation>
    <scope>NUCLEOTIDE SEQUENCE [LARGE SCALE GENOMIC DNA]</scope>
    <source>
        <strain evidence="1 2">F0055</strain>
    </source>
</reference>
<dbReference type="HOGENOM" id="CLU_3064852_0_0_10"/>
<dbReference type="EMBL" id="AMEP01000091">
    <property type="protein sequence ID" value="EKY00079.1"/>
    <property type="molecule type" value="Genomic_DNA"/>
</dbReference>
<keyword evidence="2" id="KW-1185">Reference proteome</keyword>
<comment type="caution">
    <text evidence="1">The sequence shown here is derived from an EMBL/GenBank/DDBJ whole genome shotgun (WGS) entry which is preliminary data.</text>
</comment>
<dbReference type="AlphaFoldDB" id="L1N987"/>
<evidence type="ECO:0000313" key="1">
    <source>
        <dbReference type="EMBL" id="EKY00079.1"/>
    </source>
</evidence>
<evidence type="ECO:0000313" key="2">
    <source>
        <dbReference type="Proteomes" id="UP000010433"/>
    </source>
</evidence>
<gene>
    <name evidence="1" type="ORF">HMPREF9151_01377</name>
</gene>
<proteinExistence type="predicted"/>
<dbReference type="PATRIC" id="fig|1127699.3.peg.1273"/>
<dbReference type="Proteomes" id="UP000010433">
    <property type="component" value="Unassembled WGS sequence"/>
</dbReference>
<accession>L1N987</accession>
<name>L1N987_9BACT</name>
<dbReference type="STRING" id="1127699.HMPREF9151_01377"/>